<dbReference type="SMART" id="SM00857">
    <property type="entry name" value="Resolvase"/>
    <property type="match status" value="1"/>
</dbReference>
<feature type="domain" description="Resolvase/invertase-type recombinase catalytic" evidence="3">
    <location>
        <begin position="10"/>
        <end position="160"/>
    </location>
</feature>
<dbReference type="InterPro" id="IPR025827">
    <property type="entry name" value="Zn_ribbon_recom_dom"/>
</dbReference>
<dbReference type="RefSeq" id="WP_145362262.1">
    <property type="nucleotide sequence ID" value="NZ_CP036268.1"/>
</dbReference>
<dbReference type="PROSITE" id="PS51737">
    <property type="entry name" value="RECOMBINASE_DNA_BIND"/>
    <property type="match status" value="1"/>
</dbReference>
<dbReference type="AlphaFoldDB" id="A0A517QWP6"/>
<dbReference type="InterPro" id="IPR036162">
    <property type="entry name" value="Resolvase-like_N_sf"/>
</dbReference>
<organism evidence="5 6">
    <name type="scientific">Stratiformator vulcanicus</name>
    <dbReference type="NCBI Taxonomy" id="2527980"/>
    <lineage>
        <taxon>Bacteria</taxon>
        <taxon>Pseudomonadati</taxon>
        <taxon>Planctomycetota</taxon>
        <taxon>Planctomycetia</taxon>
        <taxon>Planctomycetales</taxon>
        <taxon>Planctomycetaceae</taxon>
        <taxon>Stratiformator</taxon>
    </lineage>
</organism>
<gene>
    <name evidence="5" type="ORF">Pan189_03790</name>
</gene>
<keyword evidence="6" id="KW-1185">Reference proteome</keyword>
<reference evidence="5 6" key="1">
    <citation type="submission" date="2019-02" db="EMBL/GenBank/DDBJ databases">
        <title>Deep-cultivation of Planctomycetes and their phenomic and genomic characterization uncovers novel biology.</title>
        <authorList>
            <person name="Wiegand S."/>
            <person name="Jogler M."/>
            <person name="Boedeker C."/>
            <person name="Pinto D."/>
            <person name="Vollmers J."/>
            <person name="Rivas-Marin E."/>
            <person name="Kohn T."/>
            <person name="Peeters S.H."/>
            <person name="Heuer A."/>
            <person name="Rast P."/>
            <person name="Oberbeckmann S."/>
            <person name="Bunk B."/>
            <person name="Jeske O."/>
            <person name="Meyerdierks A."/>
            <person name="Storesund J.E."/>
            <person name="Kallscheuer N."/>
            <person name="Luecker S."/>
            <person name="Lage O.M."/>
            <person name="Pohl T."/>
            <person name="Merkel B.J."/>
            <person name="Hornburger P."/>
            <person name="Mueller R.-W."/>
            <person name="Bruemmer F."/>
            <person name="Labrenz M."/>
            <person name="Spormann A.M."/>
            <person name="Op den Camp H."/>
            <person name="Overmann J."/>
            <person name="Amann R."/>
            <person name="Jetten M.S.M."/>
            <person name="Mascher T."/>
            <person name="Medema M.H."/>
            <person name="Devos D.P."/>
            <person name="Kaster A.-K."/>
            <person name="Ovreas L."/>
            <person name="Rohde M."/>
            <person name="Galperin M.Y."/>
            <person name="Jogler C."/>
        </authorList>
    </citation>
    <scope>NUCLEOTIDE SEQUENCE [LARGE SCALE GENOMIC DNA]</scope>
    <source>
        <strain evidence="5 6">Pan189</strain>
    </source>
</reference>
<dbReference type="SUPFAM" id="SSF53041">
    <property type="entry name" value="Resolvase-like"/>
    <property type="match status" value="1"/>
</dbReference>
<dbReference type="GO" id="GO:0003677">
    <property type="term" value="F:DNA binding"/>
    <property type="evidence" value="ECO:0007669"/>
    <property type="project" value="InterPro"/>
</dbReference>
<dbReference type="InterPro" id="IPR050639">
    <property type="entry name" value="SSR_resolvase"/>
</dbReference>
<evidence type="ECO:0008006" key="7">
    <source>
        <dbReference type="Google" id="ProtNLM"/>
    </source>
</evidence>
<dbReference type="CDD" id="cd00338">
    <property type="entry name" value="Ser_Recombinase"/>
    <property type="match status" value="1"/>
</dbReference>
<dbReference type="PROSITE" id="PS51736">
    <property type="entry name" value="RECOMBINASES_3"/>
    <property type="match status" value="1"/>
</dbReference>
<evidence type="ECO:0000256" key="1">
    <source>
        <dbReference type="SAM" id="Coils"/>
    </source>
</evidence>
<protein>
    <recommendedName>
        <fullName evidence="7">Recombinase</fullName>
    </recommendedName>
</protein>
<proteinExistence type="predicted"/>
<dbReference type="KEGG" id="svp:Pan189_03790"/>
<dbReference type="Pfam" id="PF07508">
    <property type="entry name" value="Recombinase"/>
    <property type="match status" value="1"/>
</dbReference>
<evidence type="ECO:0000313" key="5">
    <source>
        <dbReference type="EMBL" id="QDT36024.1"/>
    </source>
</evidence>
<dbReference type="EMBL" id="CP036268">
    <property type="protein sequence ID" value="QDT36024.1"/>
    <property type="molecule type" value="Genomic_DNA"/>
</dbReference>
<dbReference type="Pfam" id="PF13408">
    <property type="entry name" value="Zn_ribbon_recom"/>
    <property type="match status" value="1"/>
</dbReference>
<evidence type="ECO:0000313" key="6">
    <source>
        <dbReference type="Proteomes" id="UP000317318"/>
    </source>
</evidence>
<keyword evidence="1" id="KW-0175">Coiled coil</keyword>
<dbReference type="Pfam" id="PF00239">
    <property type="entry name" value="Resolvase"/>
    <property type="match status" value="1"/>
</dbReference>
<feature type="coiled-coil region" evidence="1">
    <location>
        <begin position="465"/>
        <end position="492"/>
    </location>
</feature>
<evidence type="ECO:0000259" key="4">
    <source>
        <dbReference type="PROSITE" id="PS51737"/>
    </source>
</evidence>
<accession>A0A517QWP6</accession>
<dbReference type="GO" id="GO:0000150">
    <property type="term" value="F:DNA strand exchange activity"/>
    <property type="evidence" value="ECO:0007669"/>
    <property type="project" value="InterPro"/>
</dbReference>
<dbReference type="PANTHER" id="PTHR30461:SF23">
    <property type="entry name" value="DNA RECOMBINASE-RELATED"/>
    <property type="match status" value="1"/>
</dbReference>
<dbReference type="InterPro" id="IPR038109">
    <property type="entry name" value="DNA_bind_recomb_sf"/>
</dbReference>
<feature type="domain" description="Recombinase" evidence="4">
    <location>
        <begin position="168"/>
        <end position="304"/>
    </location>
</feature>
<dbReference type="Proteomes" id="UP000317318">
    <property type="component" value="Chromosome"/>
</dbReference>
<dbReference type="OrthoDB" id="9804620at2"/>
<dbReference type="Gene3D" id="3.40.50.1390">
    <property type="entry name" value="Resolvase, N-terminal catalytic domain"/>
    <property type="match status" value="1"/>
</dbReference>
<dbReference type="InterPro" id="IPR011109">
    <property type="entry name" value="DNA_bind_recombinase_dom"/>
</dbReference>
<name>A0A517QWP6_9PLAN</name>
<dbReference type="Gene3D" id="3.90.1750.20">
    <property type="entry name" value="Putative Large Serine Recombinase, Chain B, Domain 2"/>
    <property type="match status" value="1"/>
</dbReference>
<dbReference type="InterPro" id="IPR006119">
    <property type="entry name" value="Resolv_N"/>
</dbReference>
<dbReference type="PANTHER" id="PTHR30461">
    <property type="entry name" value="DNA-INVERTASE FROM LAMBDOID PROPHAGE"/>
    <property type="match status" value="1"/>
</dbReference>
<feature type="region of interest" description="Disordered" evidence="2">
    <location>
        <begin position="712"/>
        <end position="740"/>
    </location>
</feature>
<evidence type="ECO:0000256" key="2">
    <source>
        <dbReference type="SAM" id="MobiDB-lite"/>
    </source>
</evidence>
<sequence>MKNTEQSQVEVVILTRYSSDAQNERSCDQQAIEIEKAIKRLQLPFRVVDRFDDEAVKGAILRRTAVLEMLNRIKGLNGRIKAVVVDSVDRLSRDRENYTLLVRTLRNLGVKLFSASNDFADPDSGNGWFTYGAQALFAEHENREKGARTRRGQRDAVRQGRWRGGPVPFGYDLESAGTGANGRPNHRLVPNQREAAIVRRVFELADREAFGPTRIVRAIHDDESLDPELRAKVKESSIREWLRNAIYVGRYALGKTRAEMRNDRKTLVAKPVDEWEVNDNFCEPIVEQAVFDRVQRQRRRRSRKPNSSTGRFPGVAIKNPLAGLVRCAECRKVLATISGPEYTSKKNGEVRRYDRYRCGDTFSGVCCNRCSVSVADLNAAVFEKIAAEFFGLANLSQLQRLSDEELSECPWVTKLINAVEQDLNNDETDLPKRRESFSTERLKCEERKKQIRQALLDEPSDSPLRADLRKDYREIDDRLTEIDRQLSDLDADLKKKSRAVDQDEILASIREVVRHLQSESASAVNVGLNSFVDGVFVHSDGRIELRLCLAGSQAEQIERDDTSCDRDEPAFGPRRRKLHHRQTEADFDLDTDPFDSTMDFATGHDRFGHLGGEFFKTIELTLPEKQTWPEAHAVEVAKYRISTRRSVKQTAEHFGVSYPTLRKALEIARDEHGFDGTDAAVKALRKPNWAKQNAEAVFHFLQQGNTMKSAEAEFGRSEPTIRKARRIAEQRRRDSSSGAA</sequence>
<evidence type="ECO:0000259" key="3">
    <source>
        <dbReference type="PROSITE" id="PS51736"/>
    </source>
</evidence>